<name>A0A414DFK1_MEDGN</name>
<gene>
    <name evidence="1" type="ORF">DW812_01340</name>
</gene>
<comment type="caution">
    <text evidence="1">The sequence shown here is derived from an EMBL/GenBank/DDBJ whole genome shotgun (WGS) entry which is preliminary data.</text>
</comment>
<evidence type="ECO:0000313" key="2">
    <source>
        <dbReference type="Proteomes" id="UP000284472"/>
    </source>
</evidence>
<protein>
    <submittedName>
        <fullName evidence="1">Phage tail sheath family protein</fullName>
    </submittedName>
</protein>
<accession>A0A414DFK1</accession>
<sequence>MSKHGVFVQEEATALTAPITGSCSIPVVVGTAPVNMVQNPEEVINTPILANSAAEAMAALGYVDDFENYTLCQMMYATNNIYQVSPAVYINVLDPTKHKKALTETTATVSQMQAKISAKGIIPKGLVVKAASATLTAGTDYTTEFDTDGSLIVNLIEGGKGASATSITVSGNVLDPSMITKTDIVGAYDASTGKESGLEVVRQVYPKLGVVPGLIVAPGWSQIPEVGIAMSAKAANINGVFKAVALVDLDTTKATKYTDCKKTKEDSGFTSAFCYPTWPCVKVGDYVFAMSAVVAALIAYTDASNDDVPSLSPSNEMLGVTGTCLADGTEVTLDQDQGSTVNTYGVATAINMNGWKLWGNYTGAFPSSGDAKDIWLAVRRMFNWHGNNFIQTYFEKVDDPMNHVLIENIIDSENIRCAAYAPDKWAGAEMQYLASDNPITDTLAGKITFRQRIAPYTPAQEIDNILSYDTDMLKNALSGGGE</sequence>
<dbReference type="PROSITE" id="PS51257">
    <property type="entry name" value="PROKAR_LIPOPROTEIN"/>
    <property type="match status" value="1"/>
</dbReference>
<reference evidence="1 2" key="1">
    <citation type="submission" date="2018-08" db="EMBL/GenBank/DDBJ databases">
        <title>A genome reference for cultivated species of the human gut microbiota.</title>
        <authorList>
            <person name="Zou Y."/>
            <person name="Xue W."/>
            <person name="Luo G."/>
        </authorList>
    </citation>
    <scope>NUCLEOTIDE SEQUENCE [LARGE SCALE GENOMIC DNA]</scope>
    <source>
        <strain evidence="1 2">AM32-6</strain>
    </source>
</reference>
<dbReference type="Proteomes" id="UP000284472">
    <property type="component" value="Unassembled WGS sequence"/>
</dbReference>
<proteinExistence type="predicted"/>
<evidence type="ECO:0000313" key="1">
    <source>
        <dbReference type="EMBL" id="RHD09422.1"/>
    </source>
</evidence>
<dbReference type="EMBL" id="QSIR01000001">
    <property type="protein sequence ID" value="RHD09422.1"/>
    <property type="molecule type" value="Genomic_DNA"/>
</dbReference>
<dbReference type="RefSeq" id="WP_118043619.1">
    <property type="nucleotide sequence ID" value="NZ_QSIR01000001.1"/>
</dbReference>
<dbReference type="AlphaFoldDB" id="A0A414DFK1"/>
<organism evidence="1 2">
    <name type="scientific">Mediterraneibacter gnavus</name>
    <name type="common">Ruminococcus gnavus</name>
    <dbReference type="NCBI Taxonomy" id="33038"/>
    <lineage>
        <taxon>Bacteria</taxon>
        <taxon>Bacillati</taxon>
        <taxon>Bacillota</taxon>
        <taxon>Clostridia</taxon>
        <taxon>Lachnospirales</taxon>
        <taxon>Lachnospiraceae</taxon>
        <taxon>Mediterraneibacter</taxon>
    </lineage>
</organism>